<feature type="domain" description="DWD hypersensitive to UV-B 1 N-terminal" evidence="3">
    <location>
        <begin position="5"/>
        <end position="278"/>
    </location>
</feature>
<dbReference type="InterPro" id="IPR046377">
    <property type="entry name" value="DHU1"/>
</dbReference>
<dbReference type="PANTHER" id="PTHR47201">
    <property type="entry name" value="BNAC09G30780D PROTEIN"/>
    <property type="match status" value="1"/>
</dbReference>
<dbReference type="AlphaFoldDB" id="W9R8Z9"/>
<dbReference type="GO" id="GO:0080008">
    <property type="term" value="C:Cul4-RING E3 ubiquitin ligase complex"/>
    <property type="evidence" value="ECO:0007669"/>
    <property type="project" value="InterPro"/>
</dbReference>
<sequence>MSIDIPGLRQRYIDSCKRHDVLPSNAILSGLCKAEVKKARHELCSLEIFLHHLKDVDFLPLFDVFTQLDNSEIEAVDLCNGSSCTLKGEYALKLMRAINQKLRVVDLQDFFGKSSLRDLSKKGLPCQMLILMASNFRKLNMSGQFMQIHTLNLDFSSSLTSFQEDCFACMPNLMRLSMCETRISNLWTTTAALSKLPSLVELRFQNWLCCNDSGSCFVSSSVKSNRKTDSGLPKKNPYVGGVSVDLRELLDQNSSTEQVLRNMVSLSELIVNNDVQSMSEDSSDDSETEYLNCQQVYGNMEPSPTAFPGWHGQFDFQNEVSFDTLQYQNEEESTKGAFTQDNADLAMNYISYHPSPVGSSAWPLLHPISISGTLVGDERRSFRPRQFEYHPTDCSLMVFGTLDGEVVVLNHESETVISYIPSLGAMNSVLGLCWLKRHPSKLIAGSDNGSLKLYDIQHRSQIITGVYNSVGTVTFDEFDQLTSVHVNSTDELFLASGYSRNVALYDISSGRRLQVFTDMHREHINVVKFANHSPSIFATSSFDQDVKMWDLRQKPLRACYTATSNKGNVMVCFSPDDHYLLASAVDNEVRQLLAVDGRLHLNFGIAPTGSTQNYTRSYYMNGRDYIISGSCDEHVVRVCCAQTGRRLRDISLEGKGSGTSMYVQSLRGDPFQTASREGAGQEPGSDTQGENRRGDEQSLEKAHQYDGGKEEEYSAKYHRDGRGDFRGRKLELPVFHGEDPYGWVFRAERYFAVNDIEDEERILAASVCMEGRALGWFQWVDAHDPFVGWRELRTAIIQRFSRAREGDPTERLMAL</sequence>
<feature type="compositionally biased region" description="Basic and acidic residues" evidence="2">
    <location>
        <begin position="689"/>
        <end position="718"/>
    </location>
</feature>
<dbReference type="InterPro" id="IPR001680">
    <property type="entry name" value="WD40_rpt"/>
</dbReference>
<gene>
    <name evidence="4" type="ORF">L484_011501</name>
</gene>
<dbReference type="SMART" id="SM00320">
    <property type="entry name" value="WD40"/>
    <property type="match status" value="4"/>
</dbReference>
<dbReference type="PROSITE" id="PS50294">
    <property type="entry name" value="WD_REPEATS_REGION"/>
    <property type="match status" value="1"/>
</dbReference>
<dbReference type="Proteomes" id="UP000030645">
    <property type="component" value="Unassembled WGS sequence"/>
</dbReference>
<keyword evidence="1" id="KW-0853">WD repeat</keyword>
<dbReference type="GO" id="GO:0071493">
    <property type="term" value="P:cellular response to UV-B"/>
    <property type="evidence" value="ECO:0007669"/>
    <property type="project" value="InterPro"/>
</dbReference>
<feature type="repeat" description="WD" evidence="1">
    <location>
        <begin position="517"/>
        <end position="552"/>
    </location>
</feature>
<dbReference type="Pfam" id="PF20919">
    <property type="entry name" value="DHU1_N"/>
    <property type="match status" value="1"/>
</dbReference>
<dbReference type="STRING" id="981085.W9R8Z9"/>
<keyword evidence="5" id="KW-1185">Reference proteome</keyword>
<dbReference type="SUPFAM" id="SSF50978">
    <property type="entry name" value="WD40 repeat-like"/>
    <property type="match status" value="1"/>
</dbReference>
<dbReference type="PANTHER" id="PTHR47201:SF1">
    <property type="entry name" value="PROTEIN DWD HYPERSENSITIVE TO UV-B 1"/>
    <property type="match status" value="1"/>
</dbReference>
<dbReference type="Pfam" id="PF00400">
    <property type="entry name" value="WD40"/>
    <property type="match status" value="1"/>
</dbReference>
<dbReference type="EMBL" id="KE344733">
    <property type="protein sequence ID" value="EXB76656.1"/>
    <property type="molecule type" value="Genomic_DNA"/>
</dbReference>
<evidence type="ECO:0000313" key="5">
    <source>
        <dbReference type="Proteomes" id="UP000030645"/>
    </source>
</evidence>
<dbReference type="InterPro" id="IPR036322">
    <property type="entry name" value="WD40_repeat_dom_sf"/>
</dbReference>
<evidence type="ECO:0000256" key="1">
    <source>
        <dbReference type="PROSITE-ProRule" id="PRU00221"/>
    </source>
</evidence>
<dbReference type="Gene3D" id="2.130.10.10">
    <property type="entry name" value="YVTN repeat-like/Quinoprotein amine dehydrogenase"/>
    <property type="match status" value="1"/>
</dbReference>
<evidence type="ECO:0000313" key="4">
    <source>
        <dbReference type="EMBL" id="EXB76656.1"/>
    </source>
</evidence>
<accession>W9R8Z9</accession>
<feature type="region of interest" description="Disordered" evidence="2">
    <location>
        <begin position="671"/>
        <end position="718"/>
    </location>
</feature>
<dbReference type="eggNOG" id="KOG0531">
    <property type="taxonomic scope" value="Eukaryota"/>
</dbReference>
<name>W9R8Z9_9ROSA</name>
<dbReference type="InterPro" id="IPR032675">
    <property type="entry name" value="LRR_dom_sf"/>
</dbReference>
<dbReference type="Gene3D" id="3.80.10.10">
    <property type="entry name" value="Ribonuclease Inhibitor"/>
    <property type="match status" value="1"/>
</dbReference>
<evidence type="ECO:0000256" key="2">
    <source>
        <dbReference type="SAM" id="MobiDB-lite"/>
    </source>
</evidence>
<reference evidence="5" key="1">
    <citation type="submission" date="2013-01" db="EMBL/GenBank/DDBJ databases">
        <title>Draft Genome Sequence of a Mulberry Tree, Morus notabilis C.K. Schneid.</title>
        <authorList>
            <person name="He N."/>
            <person name="Zhao S."/>
        </authorList>
    </citation>
    <scope>NUCLEOTIDE SEQUENCE</scope>
</reference>
<dbReference type="InterPro" id="IPR015943">
    <property type="entry name" value="WD40/YVTN_repeat-like_dom_sf"/>
</dbReference>
<organism evidence="4 5">
    <name type="scientific">Morus notabilis</name>
    <dbReference type="NCBI Taxonomy" id="981085"/>
    <lineage>
        <taxon>Eukaryota</taxon>
        <taxon>Viridiplantae</taxon>
        <taxon>Streptophyta</taxon>
        <taxon>Embryophyta</taxon>
        <taxon>Tracheophyta</taxon>
        <taxon>Spermatophyta</taxon>
        <taxon>Magnoliopsida</taxon>
        <taxon>eudicotyledons</taxon>
        <taxon>Gunneridae</taxon>
        <taxon>Pentapetalae</taxon>
        <taxon>rosids</taxon>
        <taxon>fabids</taxon>
        <taxon>Rosales</taxon>
        <taxon>Moraceae</taxon>
        <taxon>Moreae</taxon>
        <taxon>Morus</taxon>
    </lineage>
</organism>
<proteinExistence type="predicted"/>
<evidence type="ECO:0000259" key="3">
    <source>
        <dbReference type="Pfam" id="PF20919"/>
    </source>
</evidence>
<dbReference type="SUPFAM" id="SSF52058">
    <property type="entry name" value="L domain-like"/>
    <property type="match status" value="1"/>
</dbReference>
<dbReference type="InterPro" id="IPR048514">
    <property type="entry name" value="DHU1_N"/>
</dbReference>
<dbReference type="PROSITE" id="PS50082">
    <property type="entry name" value="WD_REPEATS_2"/>
    <property type="match status" value="1"/>
</dbReference>
<protein>
    <submittedName>
        <fullName evidence="4">DNA damage-binding protein 2</fullName>
    </submittedName>
</protein>